<comment type="caution">
    <text evidence="4">The sequence shown here is derived from an EMBL/GenBank/DDBJ whole genome shotgun (WGS) entry which is preliminary data.</text>
</comment>
<dbReference type="Proteomes" id="UP000193944">
    <property type="component" value="Unassembled WGS sequence"/>
</dbReference>
<evidence type="ECO:0000313" key="5">
    <source>
        <dbReference type="Proteomes" id="UP000193944"/>
    </source>
</evidence>
<feature type="domain" description="EGF-like" evidence="2 3">
    <location>
        <begin position="536"/>
        <end position="547"/>
    </location>
</feature>
<evidence type="ECO:0000259" key="2">
    <source>
        <dbReference type="PROSITE" id="PS00022"/>
    </source>
</evidence>
<keyword evidence="1" id="KW-0812">Transmembrane</keyword>
<feature type="transmembrane region" description="Helical" evidence="1">
    <location>
        <begin position="875"/>
        <end position="892"/>
    </location>
</feature>
<keyword evidence="1" id="KW-0472">Membrane</keyword>
<organism evidence="4 5">
    <name type="scientific">Anaeromyces robustus</name>
    <dbReference type="NCBI Taxonomy" id="1754192"/>
    <lineage>
        <taxon>Eukaryota</taxon>
        <taxon>Fungi</taxon>
        <taxon>Fungi incertae sedis</taxon>
        <taxon>Chytridiomycota</taxon>
        <taxon>Chytridiomycota incertae sedis</taxon>
        <taxon>Neocallimastigomycetes</taxon>
        <taxon>Neocallimastigales</taxon>
        <taxon>Neocallimastigaceae</taxon>
        <taxon>Anaeromyces</taxon>
    </lineage>
</organism>
<dbReference type="OrthoDB" id="283575at2759"/>
<dbReference type="EMBL" id="MCFG01000139">
    <property type="protein sequence ID" value="ORX80662.1"/>
    <property type="molecule type" value="Genomic_DNA"/>
</dbReference>
<evidence type="ECO:0000313" key="4">
    <source>
        <dbReference type="EMBL" id="ORX80662.1"/>
    </source>
</evidence>
<accession>A0A1Y1X4N2</accession>
<name>A0A1Y1X4N2_9FUNG</name>
<dbReference type="PROSITE" id="PS00022">
    <property type="entry name" value="EGF_1"/>
    <property type="match status" value="1"/>
</dbReference>
<protein>
    <recommendedName>
        <fullName evidence="2 3">EGF-like domain-containing protein</fullName>
    </recommendedName>
</protein>
<feature type="transmembrane region" description="Helical" evidence="1">
    <location>
        <begin position="562"/>
        <end position="582"/>
    </location>
</feature>
<reference evidence="4 5" key="1">
    <citation type="submission" date="2016-08" db="EMBL/GenBank/DDBJ databases">
        <title>A Parts List for Fungal Cellulosomes Revealed by Comparative Genomics.</title>
        <authorList>
            <consortium name="DOE Joint Genome Institute"/>
            <person name="Haitjema C.H."/>
            <person name="Gilmore S.P."/>
            <person name="Henske J.K."/>
            <person name="Solomon K.V."/>
            <person name="De Groot R."/>
            <person name="Kuo A."/>
            <person name="Mondo S.J."/>
            <person name="Salamov A.A."/>
            <person name="Labutti K."/>
            <person name="Zhao Z."/>
            <person name="Chiniquy J."/>
            <person name="Barry K."/>
            <person name="Brewer H.M."/>
            <person name="Purvine S.O."/>
            <person name="Wright A.T."/>
            <person name="Boxma B."/>
            <person name="Van Alen T."/>
            <person name="Hackstein J.H."/>
            <person name="Baker S.E."/>
            <person name="Grigoriev I.V."/>
            <person name="O'Malley M.A."/>
        </authorList>
    </citation>
    <scope>NUCLEOTIDE SEQUENCE [LARGE SCALE GENOMIC DNA]</scope>
    <source>
        <strain evidence="4 5">S4</strain>
    </source>
</reference>
<feature type="transmembrane region" description="Helical" evidence="1">
    <location>
        <begin position="912"/>
        <end position="932"/>
    </location>
</feature>
<feature type="transmembrane region" description="Helical" evidence="1">
    <location>
        <begin position="626"/>
        <end position="650"/>
    </location>
</feature>
<feature type="transmembrane region" description="Helical" evidence="1">
    <location>
        <begin position="1028"/>
        <end position="1047"/>
    </location>
</feature>
<dbReference type="PANTHER" id="PTHR32158:SF18">
    <property type="entry name" value="RING-TYPE DOMAIN-CONTAINING PROTEIN-RELATED"/>
    <property type="match status" value="1"/>
</dbReference>
<dbReference type="PANTHER" id="PTHR32158">
    <property type="entry name" value="RING-TYPE DOMAIN-CONTAINING PROTEIN"/>
    <property type="match status" value="1"/>
</dbReference>
<feature type="transmembrane region" description="Helical" evidence="1">
    <location>
        <begin position="827"/>
        <end position="849"/>
    </location>
</feature>
<dbReference type="InterPro" id="IPR000742">
    <property type="entry name" value="EGF"/>
</dbReference>
<evidence type="ECO:0000256" key="1">
    <source>
        <dbReference type="SAM" id="Phobius"/>
    </source>
</evidence>
<feature type="transmembrane region" description="Helical" evidence="1">
    <location>
        <begin position="944"/>
        <end position="967"/>
    </location>
</feature>
<feature type="transmembrane region" description="Helical" evidence="1">
    <location>
        <begin position="594"/>
        <end position="614"/>
    </location>
</feature>
<dbReference type="PROSITE" id="PS01186">
    <property type="entry name" value="EGF_2"/>
    <property type="match status" value="1"/>
</dbReference>
<keyword evidence="5" id="KW-1185">Reference proteome</keyword>
<keyword evidence="1" id="KW-1133">Transmembrane helix</keyword>
<gene>
    <name evidence="4" type="ORF">BCR32DRAFT_268747</name>
</gene>
<proteinExistence type="predicted"/>
<evidence type="ECO:0000259" key="3">
    <source>
        <dbReference type="PROSITE" id="PS01186"/>
    </source>
</evidence>
<reference evidence="4 5" key="2">
    <citation type="submission" date="2016-08" db="EMBL/GenBank/DDBJ databases">
        <title>Pervasive Adenine N6-methylation of Active Genes in Fungi.</title>
        <authorList>
            <consortium name="DOE Joint Genome Institute"/>
            <person name="Mondo S.J."/>
            <person name="Dannebaum R.O."/>
            <person name="Kuo R.C."/>
            <person name="Labutti K."/>
            <person name="Haridas S."/>
            <person name="Kuo A."/>
            <person name="Salamov A."/>
            <person name="Ahrendt S.R."/>
            <person name="Lipzen A."/>
            <person name="Sullivan W."/>
            <person name="Andreopoulos W.B."/>
            <person name="Clum A."/>
            <person name="Lindquist E."/>
            <person name="Daum C."/>
            <person name="Ramamoorthy G.K."/>
            <person name="Gryganskyi A."/>
            <person name="Culley D."/>
            <person name="Magnuson J.K."/>
            <person name="James T.Y."/>
            <person name="O'Malley M.A."/>
            <person name="Stajich J.E."/>
            <person name="Spatafora J.W."/>
            <person name="Visel A."/>
            <person name="Grigoriev I.V."/>
        </authorList>
    </citation>
    <scope>NUCLEOTIDE SEQUENCE [LARGE SCALE GENOMIC DNA]</scope>
    <source>
        <strain evidence="4 5">S4</strain>
    </source>
</reference>
<sequence>MVNVHNKLGYLIYNKSESNRVRDIHIELSVFDDITSLITGDEASITIESSVFKNFNNPSFHASIADTQYSHYNINNCVFQNIKLYGSSLFNSESHIVINNSLIDNVTTNYKSIIDTNYNDLELYKTNITNINLYGDIDESFIIYFEAENKQNSIILENVNFSNIISNGNLIKLDGNNAQIKFNNVTVDNIDLNGSFLKSEAEIINCHFDNFIFSNNTNINKSGTGFIQLENNITLSINNSGFFNNDSSSYGLICNYNGGIIYFNVKNSNDTDTDTNKEKSITINNSIFQNNNAKYFGGVFYISLYKTCKINLNKNKFIENNAGVAGGVIFFEHADTDIKNYIEKYIYNKKNNNFENNNAISHGNIFASHPYQFVYSEKVNDFSIYSGGSISFEIVLQDVFGNIVNDREKYYSEIGIYAELLDKDKYNIENMFLSNIPSTFVNGKNIVNSLLIYTEKAGTYYLQITPKQQSNNLLNNTKLIYKINIKDCDSSFYKLTTKNNLFYCSEPICSNECKLMENYVCIKGNESINSDKYNTCKCKPGWKGDMCSEKDYFDSNKYKNKFRILSISLELIFIIIIIYILLHKDKKIITDSGLYSFIFISLGCIMKIISNNYIFTDSLKNCYMKILFSSMGFIIIYIPYTIKLTIASTFSLKFKKSKKDIIIMKNIFSTTLFNNMFLINKDLKKLYNTIYSTNNNPYGLKKDDTQEMNGYLSELSIYNSSSNLIKKNTIKRNIDLANNKSNIFKSSSGDLQQNNSLSKMDLHRCSSGDIQNSNENSKSNLKRLSTHSDVKLYESNYNITSLSSLNLNGFKNRIADQYYEFLMRVTYIEILIILFTFIIFIALNLYYIISMRDKQLIDEQLYDGLYAKICPKSKLPTSIYLLEFTLLLYNIFKNRKVFSRRYIMKEAKLAFLVFAFWLFIDPGINIILEKLFSNNAEMSQKLQYYSTFTCSLIIFISYNILTIYLLFIKKGDYRPSYFLSVPKAQCLFHNSYICYCAAIKIETYTKDELQSIDEYINFYNENYSAKKITFVIFTFIQSFFSFIFKNIKKLINKIR</sequence>
<dbReference type="AlphaFoldDB" id="A0A1Y1X4N2"/>